<protein>
    <submittedName>
        <fullName evidence="8">MFS transporter</fullName>
    </submittedName>
</protein>
<dbReference type="Proteomes" id="UP001296873">
    <property type="component" value="Unassembled WGS sequence"/>
</dbReference>
<dbReference type="InterPro" id="IPR036259">
    <property type="entry name" value="MFS_trans_sf"/>
</dbReference>
<feature type="transmembrane region" description="Helical" evidence="6">
    <location>
        <begin position="24"/>
        <end position="46"/>
    </location>
</feature>
<keyword evidence="4 6" id="KW-1133">Transmembrane helix</keyword>
<evidence type="ECO:0000313" key="8">
    <source>
        <dbReference type="EMBL" id="MBK1667486.1"/>
    </source>
</evidence>
<keyword evidence="3 6" id="KW-0812">Transmembrane</keyword>
<dbReference type="InterPro" id="IPR020846">
    <property type="entry name" value="MFS_dom"/>
</dbReference>
<feature type="transmembrane region" description="Helical" evidence="6">
    <location>
        <begin position="317"/>
        <end position="335"/>
    </location>
</feature>
<dbReference type="EMBL" id="NRRL01000007">
    <property type="protein sequence ID" value="MBK1667486.1"/>
    <property type="molecule type" value="Genomic_DNA"/>
</dbReference>
<dbReference type="Gene3D" id="1.20.1250.20">
    <property type="entry name" value="MFS general substrate transporter like domains"/>
    <property type="match status" value="1"/>
</dbReference>
<evidence type="ECO:0000313" key="9">
    <source>
        <dbReference type="Proteomes" id="UP001296873"/>
    </source>
</evidence>
<dbReference type="SUPFAM" id="SSF103473">
    <property type="entry name" value="MFS general substrate transporter"/>
    <property type="match status" value="1"/>
</dbReference>
<evidence type="ECO:0000256" key="2">
    <source>
        <dbReference type="ARBA" id="ARBA00022448"/>
    </source>
</evidence>
<dbReference type="RefSeq" id="WP_200339621.1">
    <property type="nucleotide sequence ID" value="NZ_NRRL01000007.1"/>
</dbReference>
<feature type="transmembrane region" description="Helical" evidence="6">
    <location>
        <begin position="91"/>
        <end position="110"/>
    </location>
</feature>
<evidence type="ECO:0000256" key="5">
    <source>
        <dbReference type="ARBA" id="ARBA00023136"/>
    </source>
</evidence>
<feature type="transmembrane region" description="Helical" evidence="6">
    <location>
        <begin position="406"/>
        <end position="425"/>
    </location>
</feature>
<feature type="domain" description="Major facilitator superfamily (MFS) profile" evidence="7">
    <location>
        <begin position="1"/>
        <end position="430"/>
    </location>
</feature>
<keyword evidence="5 6" id="KW-0472">Membrane</keyword>
<evidence type="ECO:0000256" key="6">
    <source>
        <dbReference type="SAM" id="Phobius"/>
    </source>
</evidence>
<feature type="transmembrane region" description="Helical" evidence="6">
    <location>
        <begin position="58"/>
        <end position="79"/>
    </location>
</feature>
<evidence type="ECO:0000256" key="3">
    <source>
        <dbReference type="ARBA" id="ARBA00022692"/>
    </source>
</evidence>
<dbReference type="InterPro" id="IPR024671">
    <property type="entry name" value="Atg22-like"/>
</dbReference>
<proteinExistence type="predicted"/>
<feature type="transmembrane region" description="Helical" evidence="6">
    <location>
        <begin position="251"/>
        <end position="275"/>
    </location>
</feature>
<feature type="transmembrane region" description="Helical" evidence="6">
    <location>
        <begin position="341"/>
        <end position="358"/>
    </location>
</feature>
<keyword evidence="9" id="KW-1185">Reference proteome</keyword>
<keyword evidence="2" id="KW-0813">Transport</keyword>
<dbReference type="PANTHER" id="PTHR23519:SF1">
    <property type="entry name" value="AUTOPHAGY-RELATED PROTEIN 22"/>
    <property type="match status" value="1"/>
</dbReference>
<dbReference type="Pfam" id="PF11700">
    <property type="entry name" value="ATG22"/>
    <property type="match status" value="1"/>
</dbReference>
<feature type="transmembrane region" description="Helical" evidence="6">
    <location>
        <begin position="157"/>
        <end position="178"/>
    </location>
</feature>
<dbReference type="PANTHER" id="PTHR23519">
    <property type="entry name" value="AUTOPHAGY-RELATED PROTEIN 22"/>
    <property type="match status" value="1"/>
</dbReference>
<gene>
    <name evidence="8" type="ORF">CKO28_05505</name>
</gene>
<sequence length="433" mass="45398">MPDPAAVSASAPPARRRAIAAWCLYDWASNAWPTVISSFVFAAYMTREVAPNPEVGTAWWGTATALAGIVVALASPLLGAIADRSGRRKPWVGAFTALTVAVAACLWTVAPEADLLLRGSVLIALGTAMFELSQVFYNAMLREIAPAGKLGRVSGWAWALGYAGGLSCLTTCLLLLVFPEPPLFGLDAAAAEPVRASALVVAAWFALFSLPFFLIVPDRPASGLSTTAAARAGLAQLIASLKRLWPDHRAIAHYLIARMIYTDGLNTLFTFGGVYAAGTFGMGFRDILIFGIVLNVAAGLGAMTFAWIDDWMGPKRTILISLVGLIGFGVAALAVDSVSALYVTGCGLGLFIGPAQSASRSMMARMAPAHLQTEMFGLYALSGKATAFVGPALVGWVTLWAGSQRAGMATILVFFVVGLALLWRVPAPKGEAA</sequence>
<organism evidence="8 9">
    <name type="scientific">Rhodovibrio sodomensis</name>
    <dbReference type="NCBI Taxonomy" id="1088"/>
    <lineage>
        <taxon>Bacteria</taxon>
        <taxon>Pseudomonadati</taxon>
        <taxon>Pseudomonadota</taxon>
        <taxon>Alphaproteobacteria</taxon>
        <taxon>Rhodospirillales</taxon>
        <taxon>Rhodovibrionaceae</taxon>
        <taxon>Rhodovibrio</taxon>
    </lineage>
</organism>
<name>A0ABS1DAL9_9PROT</name>
<comment type="caution">
    <text evidence="8">The sequence shown here is derived from an EMBL/GenBank/DDBJ whole genome shotgun (WGS) entry which is preliminary data.</text>
</comment>
<feature type="transmembrane region" description="Helical" evidence="6">
    <location>
        <begin position="287"/>
        <end position="308"/>
    </location>
</feature>
<feature type="transmembrane region" description="Helical" evidence="6">
    <location>
        <begin position="198"/>
        <end position="216"/>
    </location>
</feature>
<feature type="transmembrane region" description="Helical" evidence="6">
    <location>
        <begin position="116"/>
        <end position="137"/>
    </location>
</feature>
<feature type="transmembrane region" description="Helical" evidence="6">
    <location>
        <begin position="378"/>
        <end position="400"/>
    </location>
</feature>
<reference evidence="8 9" key="1">
    <citation type="journal article" date="2020" name="Microorganisms">
        <title>Osmotic Adaptation and Compatible Solute Biosynthesis of Phototrophic Bacteria as Revealed from Genome Analyses.</title>
        <authorList>
            <person name="Imhoff J.F."/>
            <person name="Rahn T."/>
            <person name="Kunzel S."/>
            <person name="Keller A."/>
            <person name="Neulinger S.C."/>
        </authorList>
    </citation>
    <scope>NUCLEOTIDE SEQUENCE [LARGE SCALE GENOMIC DNA]</scope>
    <source>
        <strain evidence="8 9">DSM 9895</strain>
    </source>
</reference>
<evidence type="ECO:0000259" key="7">
    <source>
        <dbReference type="PROSITE" id="PS50850"/>
    </source>
</evidence>
<dbReference type="PROSITE" id="PS50850">
    <property type="entry name" value="MFS"/>
    <property type="match status" value="1"/>
</dbReference>
<accession>A0ABS1DAL9</accession>
<comment type="subcellular location">
    <subcellularLocation>
        <location evidence="1">Endomembrane system</location>
        <topology evidence="1">Multi-pass membrane protein</topology>
    </subcellularLocation>
</comment>
<dbReference type="InterPro" id="IPR050495">
    <property type="entry name" value="ATG22/LtaA_families"/>
</dbReference>
<evidence type="ECO:0000256" key="1">
    <source>
        <dbReference type="ARBA" id="ARBA00004127"/>
    </source>
</evidence>
<evidence type="ECO:0000256" key="4">
    <source>
        <dbReference type="ARBA" id="ARBA00022989"/>
    </source>
</evidence>